<dbReference type="GO" id="GO:0051537">
    <property type="term" value="F:2 iron, 2 sulfur cluster binding"/>
    <property type="evidence" value="ECO:0007669"/>
    <property type="project" value="UniProtKB-KW"/>
</dbReference>
<dbReference type="CDD" id="cd03467">
    <property type="entry name" value="Rieske"/>
    <property type="match status" value="1"/>
</dbReference>
<sequence length="115" mass="11649">MFLLGTATTFAGAFLAACGSEPTAEVAKTQVPVGSAVILDGFIIAQPTAGEYVAYSQTCPHQGQKITKVDGDTVRCTGHGSVFSITDGSAVSGPTQNPLTPAQLTEAGETLNASM</sequence>
<evidence type="ECO:0000313" key="7">
    <source>
        <dbReference type="Proteomes" id="UP001205920"/>
    </source>
</evidence>
<accession>A0AAW5HUC7</accession>
<dbReference type="AlphaFoldDB" id="A0AAW5HUC7"/>
<feature type="domain" description="Rieske" evidence="5">
    <location>
        <begin position="23"/>
        <end position="113"/>
    </location>
</feature>
<dbReference type="SUPFAM" id="SSF50022">
    <property type="entry name" value="ISP domain"/>
    <property type="match status" value="1"/>
</dbReference>
<dbReference type="RefSeq" id="WP_071573850.1">
    <property type="nucleotide sequence ID" value="NZ_JAEUWV010000015.1"/>
</dbReference>
<evidence type="ECO:0000256" key="4">
    <source>
        <dbReference type="ARBA" id="ARBA00023014"/>
    </source>
</evidence>
<keyword evidence="1" id="KW-0001">2Fe-2S</keyword>
<evidence type="ECO:0000256" key="1">
    <source>
        <dbReference type="ARBA" id="ARBA00022714"/>
    </source>
</evidence>
<dbReference type="Gene3D" id="2.102.10.10">
    <property type="entry name" value="Rieske [2Fe-2S] iron-sulphur domain"/>
    <property type="match status" value="1"/>
</dbReference>
<organism evidence="6 7">
    <name type="scientific">Corynebacterium lipophilum</name>
    <dbReference type="NCBI Taxonomy" id="2804918"/>
    <lineage>
        <taxon>Bacteria</taxon>
        <taxon>Bacillati</taxon>
        <taxon>Actinomycetota</taxon>
        <taxon>Actinomycetes</taxon>
        <taxon>Mycobacteriales</taxon>
        <taxon>Corynebacteriaceae</taxon>
        <taxon>Corynebacterium</taxon>
    </lineage>
</organism>
<keyword evidence="4" id="KW-0411">Iron-sulfur</keyword>
<keyword evidence="7" id="KW-1185">Reference proteome</keyword>
<dbReference type="InterPro" id="IPR017941">
    <property type="entry name" value="Rieske_2Fe-2S"/>
</dbReference>
<gene>
    <name evidence="6" type="ORF">JMN37_09010</name>
</gene>
<dbReference type="GO" id="GO:0046872">
    <property type="term" value="F:metal ion binding"/>
    <property type="evidence" value="ECO:0007669"/>
    <property type="project" value="UniProtKB-KW"/>
</dbReference>
<keyword evidence="3" id="KW-0408">Iron</keyword>
<name>A0AAW5HUC7_9CORY</name>
<reference evidence="6 7" key="1">
    <citation type="submission" date="2021-01" db="EMBL/GenBank/DDBJ databases">
        <title>Identification and Characterization of Corynebacterium sp.</title>
        <authorList>
            <person name="Luo Q."/>
            <person name="Qu P."/>
            <person name="Chen Q."/>
        </authorList>
    </citation>
    <scope>NUCLEOTIDE SEQUENCE [LARGE SCALE GENOMIC DNA]</scope>
    <source>
        <strain evidence="6 7">MC-18</strain>
    </source>
</reference>
<dbReference type="Pfam" id="PF00355">
    <property type="entry name" value="Rieske"/>
    <property type="match status" value="1"/>
</dbReference>
<dbReference type="GO" id="GO:0004497">
    <property type="term" value="F:monooxygenase activity"/>
    <property type="evidence" value="ECO:0007669"/>
    <property type="project" value="UniProtKB-ARBA"/>
</dbReference>
<dbReference type="Proteomes" id="UP001205920">
    <property type="component" value="Unassembled WGS sequence"/>
</dbReference>
<evidence type="ECO:0000256" key="2">
    <source>
        <dbReference type="ARBA" id="ARBA00022723"/>
    </source>
</evidence>
<keyword evidence="2" id="KW-0479">Metal-binding</keyword>
<evidence type="ECO:0000256" key="3">
    <source>
        <dbReference type="ARBA" id="ARBA00023004"/>
    </source>
</evidence>
<dbReference type="GO" id="GO:0016705">
    <property type="term" value="F:oxidoreductase activity, acting on paired donors, with incorporation or reduction of molecular oxygen"/>
    <property type="evidence" value="ECO:0007669"/>
    <property type="project" value="UniProtKB-ARBA"/>
</dbReference>
<dbReference type="PROSITE" id="PS51296">
    <property type="entry name" value="RIESKE"/>
    <property type="match status" value="1"/>
</dbReference>
<proteinExistence type="predicted"/>
<dbReference type="InterPro" id="IPR036922">
    <property type="entry name" value="Rieske_2Fe-2S_sf"/>
</dbReference>
<comment type="caution">
    <text evidence="6">The sequence shown here is derived from an EMBL/GenBank/DDBJ whole genome shotgun (WGS) entry which is preliminary data.</text>
</comment>
<protein>
    <submittedName>
        <fullName evidence="6">Rieske (2Fe-2S) protein</fullName>
    </submittedName>
</protein>
<evidence type="ECO:0000259" key="5">
    <source>
        <dbReference type="PROSITE" id="PS51296"/>
    </source>
</evidence>
<evidence type="ECO:0000313" key="6">
    <source>
        <dbReference type="EMBL" id="MCO6395104.1"/>
    </source>
</evidence>
<dbReference type="EMBL" id="JAEUWV010000015">
    <property type="protein sequence ID" value="MCO6395104.1"/>
    <property type="molecule type" value="Genomic_DNA"/>
</dbReference>